<dbReference type="AlphaFoldDB" id="A0A9X2BSS0"/>
<keyword evidence="4" id="KW-1185">Reference proteome</keyword>
<dbReference type="InterPro" id="IPR026881">
    <property type="entry name" value="WYL_dom"/>
</dbReference>
<dbReference type="RefSeq" id="WP_248551282.1">
    <property type="nucleotide sequence ID" value="NZ_JALPRK010000005.1"/>
</dbReference>
<dbReference type="PANTHER" id="PTHR34580">
    <property type="match status" value="1"/>
</dbReference>
<gene>
    <name evidence="3" type="ORF">M0651_07810</name>
</gene>
<dbReference type="Proteomes" id="UP001139534">
    <property type="component" value="Unassembled WGS sequence"/>
</dbReference>
<feature type="domain" description="WYL" evidence="1">
    <location>
        <begin position="152"/>
        <end position="227"/>
    </location>
</feature>
<name>A0A9X2BSS0_9BACL</name>
<dbReference type="Pfam" id="PF13280">
    <property type="entry name" value="WYL"/>
    <property type="match status" value="1"/>
</dbReference>
<dbReference type="InterPro" id="IPR051534">
    <property type="entry name" value="CBASS_pafABC_assoc_protein"/>
</dbReference>
<evidence type="ECO:0000313" key="3">
    <source>
        <dbReference type="EMBL" id="MCK8487071.1"/>
    </source>
</evidence>
<accession>A0A9X2BSS0</accession>
<evidence type="ECO:0000313" key="4">
    <source>
        <dbReference type="Proteomes" id="UP001139534"/>
    </source>
</evidence>
<sequence>MGTDHPKKMNVLMIIEILKLYSDAEHRLSQQEIAELIHQRYQVKVDRHALKRNLLNLIDFGYDIEYTETVRRKKNGEDEVLYSNWYLNREITDAELHMLIDSMLFSKYIPFGQNIGLVKKLKGLSSKYFRSKRKLPEGRLENQHIQLLLATEVINEAMTKGNKVAFQFIEYGVDKKHQVVLGKDGAPRIYKVSPYEIVVTNGRNYLICAHDKGDSLYNYRLDYMCAIEQVEDEKIRSLDEIPGYEHGLDLSKYMEEHIYMYGGKSVRVKFRADLRANRNIVGHILDWFGTNVQFSDITEDAITATVSVNEMAMFYWALQYGTSIEIVAPVSLRERLREAANAISEKYNREL</sequence>
<feature type="domain" description="WCX" evidence="2">
    <location>
        <begin position="266"/>
        <end position="343"/>
    </location>
</feature>
<dbReference type="PANTHER" id="PTHR34580:SF1">
    <property type="entry name" value="PROTEIN PAFC"/>
    <property type="match status" value="1"/>
</dbReference>
<proteinExistence type="predicted"/>
<comment type="caution">
    <text evidence="3">The sequence shown here is derived from an EMBL/GenBank/DDBJ whole genome shotgun (WGS) entry which is preliminary data.</text>
</comment>
<evidence type="ECO:0000259" key="1">
    <source>
        <dbReference type="Pfam" id="PF13280"/>
    </source>
</evidence>
<protein>
    <submittedName>
        <fullName evidence="3">WYL domain-containing protein</fullName>
    </submittedName>
</protein>
<evidence type="ECO:0000259" key="2">
    <source>
        <dbReference type="Pfam" id="PF25583"/>
    </source>
</evidence>
<dbReference type="InterPro" id="IPR057727">
    <property type="entry name" value="WCX_dom"/>
</dbReference>
<dbReference type="Pfam" id="PF25583">
    <property type="entry name" value="WCX"/>
    <property type="match status" value="1"/>
</dbReference>
<dbReference type="EMBL" id="JALPRK010000005">
    <property type="protein sequence ID" value="MCK8487071.1"/>
    <property type="molecule type" value="Genomic_DNA"/>
</dbReference>
<reference evidence="3" key="1">
    <citation type="submission" date="2022-04" db="EMBL/GenBank/DDBJ databases">
        <authorList>
            <person name="Seo M.-J."/>
        </authorList>
    </citation>
    <scope>NUCLEOTIDE SEQUENCE</scope>
    <source>
        <strain evidence="3">MBLB2552</strain>
    </source>
</reference>
<organism evidence="3 4">
    <name type="scientific">Paenibacillus mellifer</name>
    <dbReference type="NCBI Taxonomy" id="2937794"/>
    <lineage>
        <taxon>Bacteria</taxon>
        <taxon>Bacillati</taxon>
        <taxon>Bacillota</taxon>
        <taxon>Bacilli</taxon>
        <taxon>Bacillales</taxon>
        <taxon>Paenibacillaceae</taxon>
        <taxon>Paenibacillus</taxon>
    </lineage>
</organism>